<dbReference type="InterPro" id="IPR043502">
    <property type="entry name" value="DNA/RNA_pol_sf"/>
</dbReference>
<dbReference type="GO" id="GO:0061631">
    <property type="term" value="F:ubiquitin conjugating enzyme activity"/>
    <property type="evidence" value="ECO:0007669"/>
    <property type="project" value="TreeGrafter"/>
</dbReference>
<feature type="domain" description="UBC core" evidence="4">
    <location>
        <begin position="1428"/>
        <end position="1588"/>
    </location>
</feature>
<name>A0A8J4YVG6_CHIOP</name>
<gene>
    <name evidence="5" type="primary">Ube2o_1</name>
    <name evidence="5" type="ORF">GWK47_030844</name>
</gene>
<dbReference type="Proteomes" id="UP000770661">
    <property type="component" value="Unassembled WGS sequence"/>
</dbReference>
<dbReference type="EMBL" id="JACEEZ010001461">
    <property type="protein sequence ID" value="KAG0729201.1"/>
    <property type="molecule type" value="Genomic_DNA"/>
</dbReference>
<evidence type="ECO:0000256" key="1">
    <source>
        <dbReference type="ARBA" id="ARBA00022679"/>
    </source>
</evidence>
<dbReference type="InterPro" id="IPR016135">
    <property type="entry name" value="UBQ-conjugating_enzyme/RWD"/>
</dbReference>
<evidence type="ECO:0000259" key="4">
    <source>
        <dbReference type="PROSITE" id="PS50127"/>
    </source>
</evidence>
<feature type="compositionally biased region" description="Low complexity" evidence="3">
    <location>
        <begin position="1331"/>
        <end position="1347"/>
    </location>
</feature>
<dbReference type="OrthoDB" id="47801at2759"/>
<dbReference type="Pfam" id="PF23043">
    <property type="entry name" value="SH3-B_UBE2O"/>
    <property type="match status" value="1"/>
</dbReference>
<dbReference type="Pfam" id="PF23044">
    <property type="entry name" value="SH3-C_UBE2O"/>
    <property type="match status" value="1"/>
</dbReference>
<feature type="region of interest" description="Disordered" evidence="3">
    <location>
        <begin position="317"/>
        <end position="337"/>
    </location>
</feature>
<protein>
    <submittedName>
        <fullName evidence="5">(E3-independent) E2 ubiquitin-conjugating enzyme UBE2O</fullName>
    </submittedName>
</protein>
<dbReference type="PROSITE" id="PS50127">
    <property type="entry name" value="UBC_2"/>
    <property type="match status" value="1"/>
</dbReference>
<dbReference type="CDD" id="cd23837">
    <property type="entry name" value="UBCc_UBE2O"/>
    <property type="match status" value="1"/>
</dbReference>
<dbReference type="CDD" id="cd01650">
    <property type="entry name" value="RT_nLTR_like"/>
    <property type="match status" value="1"/>
</dbReference>
<dbReference type="Gene3D" id="3.10.110.10">
    <property type="entry name" value="Ubiquitin Conjugating Enzyme"/>
    <property type="match status" value="1"/>
</dbReference>
<evidence type="ECO:0000313" key="6">
    <source>
        <dbReference type="Proteomes" id="UP000770661"/>
    </source>
</evidence>
<dbReference type="InterPro" id="IPR057734">
    <property type="entry name" value="UBE2O-like_SH3-C"/>
</dbReference>
<feature type="region of interest" description="Disordered" evidence="3">
    <location>
        <begin position="1101"/>
        <end position="1144"/>
    </location>
</feature>
<dbReference type="PANTHER" id="PTHR46116">
    <property type="entry name" value="(E3-INDEPENDENT) E2 UBIQUITIN-CONJUGATING ENZYME"/>
    <property type="match status" value="1"/>
</dbReference>
<dbReference type="InterPro" id="IPR057733">
    <property type="entry name" value="UBE2O-like_SH3-B"/>
</dbReference>
<feature type="compositionally biased region" description="Basic and acidic residues" evidence="3">
    <location>
        <begin position="1043"/>
        <end position="1059"/>
    </location>
</feature>
<evidence type="ECO:0000256" key="3">
    <source>
        <dbReference type="SAM" id="MobiDB-lite"/>
    </source>
</evidence>
<keyword evidence="2" id="KW-0833">Ubl conjugation pathway</keyword>
<dbReference type="SMART" id="SM00212">
    <property type="entry name" value="UBCc"/>
    <property type="match status" value="1"/>
</dbReference>
<feature type="region of interest" description="Disordered" evidence="3">
    <location>
        <begin position="1032"/>
        <end position="1076"/>
    </location>
</feature>
<dbReference type="Pfam" id="PF00179">
    <property type="entry name" value="UQ_con"/>
    <property type="match status" value="1"/>
</dbReference>
<dbReference type="FunFam" id="3.10.110.10:FF:000136">
    <property type="entry name" value="Predicted protein"/>
    <property type="match status" value="1"/>
</dbReference>
<dbReference type="SUPFAM" id="SSF56672">
    <property type="entry name" value="DNA/RNA polymerases"/>
    <property type="match status" value="1"/>
</dbReference>
<organism evidence="5 6">
    <name type="scientific">Chionoecetes opilio</name>
    <name type="common">Atlantic snow crab</name>
    <name type="synonym">Cancer opilio</name>
    <dbReference type="NCBI Taxonomy" id="41210"/>
    <lineage>
        <taxon>Eukaryota</taxon>
        <taxon>Metazoa</taxon>
        <taxon>Ecdysozoa</taxon>
        <taxon>Arthropoda</taxon>
        <taxon>Crustacea</taxon>
        <taxon>Multicrustacea</taxon>
        <taxon>Malacostraca</taxon>
        <taxon>Eumalacostraca</taxon>
        <taxon>Eucarida</taxon>
        <taxon>Decapoda</taxon>
        <taxon>Pleocyemata</taxon>
        <taxon>Brachyura</taxon>
        <taxon>Eubrachyura</taxon>
        <taxon>Majoidea</taxon>
        <taxon>Majidae</taxon>
        <taxon>Chionoecetes</taxon>
    </lineage>
</organism>
<dbReference type="SUPFAM" id="SSF54495">
    <property type="entry name" value="UBC-like"/>
    <property type="match status" value="1"/>
</dbReference>
<dbReference type="InterPro" id="IPR057735">
    <property type="entry name" value="UBE2O-like_tSH3-B"/>
</dbReference>
<proteinExistence type="predicted"/>
<dbReference type="Pfam" id="PF23046">
    <property type="entry name" value="tSH3-B_UBE2O"/>
    <property type="match status" value="1"/>
</dbReference>
<accession>A0A8J4YVG6</accession>
<sequence>MAQEYQYFYEDEVYRFNKKGNLELGMVLENAEFVSSDEESDGDEEDKVTKGSIRVAWYPKGEEQVLPERKVGLADRSLMPGDVVRRLIRGKDTQRGYCRQVHVTSSVQVVGTNLVILNVDSNDLTPLEEFTTDIAVALDSWVGMVHMVKCRLVMVCGDGSRCIMSDGEALELDDLRDTRDRVRLDSEFRRYDFYPGQQLVGCVANFELAEWVHCTKEMETTLGKPRKNIKVTVEQVQVVQLGVRWQCRAFSNDPNVDKEQPKYLVQGEDLKRVKMLNVFEPCTLQLGDRNYYSSKEGDVIMTREQWRRLMAAQLSADHTNPCPLRPRPPKNKSTDGRLVSDMDGQMARWAEYFGQLFTVDPPIGQLLITGLQAVDADPPIDVTAPSLDEVREAVAKLRGGKAAGVCNISAELLKAGGKGDRQDCNNYFGITLLSVSGKVLAHLLMTRIRSHVLKHQRPRQSGFTPGKSTTDRILELCVLVERRCEFRQGMLAAYVDLKKAFDSVHRESLWDLLRLRGIPASTIGLYSGTESAVKCWGGVSSFFPVNTGVRQGCVLAPSLFNTCMDWVLGKVVYQSDCGASLGNTKITDLVFADDAVIFAESLEVLVMALEALARRQSLWDLRSPGIRPRSFRCSFPTNEDTDVVAVKDAQGADGGTGLEHIKQGGGCNDSDGFIDVDTDDCSDTASISSGASTGSTGRRNKKGPALMTKMMKKRKLKRAKRKVPSDAASVKPGDQLVVETLMTTSKADVVWQDGTLEKAILSTVLYPIHHLDDQEFFPGDFVVEQKDSIDPHEYGVVQKVDHGGRTSIVKWFRTYTAGKDPQPQLLSQQEMSVYDLRDHPDFRYRPGSVVIRVANFEEKQNCFTGQVLDNFPTGEVSVWWVDGQKSVCYPQDLYKVGEYDSDEGELWDDTASDESWETESEHSVIAEESESESEGLLKTRLVANIEKARIAMSRLEEIFTQNPALQTTAVMKQLLDCYKECRYMDKLMGTSFFHESNFQGLIEKVRERGRASTTQRMTEQINRLFSTSDAEAGLLSPQLNSGEETKSELGKSDKSDVPKSNKCNKSSKECEDSANTETDILSSKDAILNSSTTLSENLANLSMSQSKASKPEKTLEGGRNRGGELRHKRMSETDMTLHDKSYSDSRLKDSKSCNDLKVSCDSGVTEEIRTSHMCAQLCSLMKAQLLKTYEEVVFRFGGHFDMSLMLMPVFDAPGPHLPQEEERPMLDEERVLLAEERMVVEWNNMHGDNKENIPMFEDLVNENTSAANSVEVPSQDVSVVPAEVEVEVEAEAEAGAVVSEGVSVKVQEQSEETPSPSFVSPTAASPVTNGSITTSNGNESETTNRNTSVEDSTNDDLIDAIIANAVAAVNGEVSASVMKMCPEAVVSPTEGVGEAFASSEPDGFQVLEAAPDSHKFKLTMFQPTDPQHFYRTVRKEMKLLSTSLPPGIWVRGYEDRMDLYSVMIRGPERTPYEDGLFFFDFQLSADYPRAPPLCHYVTYCSDKLNPNLYEDGKVCVSLLGTWSGKGTEVWTSQSNLLQVIISIQGLILVSEPYFNEAGYERQKGTQQGRENSRMYNEMVVLKLIQAMAKVIQAPPDIFRNEIIHHFHIKAASLPRCPYLSCFQTSAEIRVLAGNLGELQHLAPTVAHNTYHFQGDTQPR</sequence>
<keyword evidence="6" id="KW-1185">Reference proteome</keyword>
<dbReference type="PANTHER" id="PTHR46116:SF15">
    <property type="entry name" value="(E3-INDEPENDENT) E2 UBIQUITIN-CONJUGATING ENZYME"/>
    <property type="match status" value="1"/>
</dbReference>
<evidence type="ECO:0000256" key="2">
    <source>
        <dbReference type="ARBA" id="ARBA00022786"/>
    </source>
</evidence>
<dbReference type="GO" id="GO:0071897">
    <property type="term" value="P:DNA biosynthetic process"/>
    <property type="evidence" value="ECO:0007669"/>
    <property type="project" value="UniProtKB-ARBA"/>
</dbReference>
<keyword evidence="1" id="KW-0808">Transferase</keyword>
<feature type="region of interest" description="Disordered" evidence="3">
    <location>
        <begin position="1303"/>
        <end position="1352"/>
    </location>
</feature>
<feature type="compositionally biased region" description="Polar residues" evidence="3">
    <location>
        <begin position="1313"/>
        <end position="1330"/>
    </location>
</feature>
<dbReference type="Pfam" id="PF00078">
    <property type="entry name" value="RVT_1"/>
    <property type="match status" value="1"/>
</dbReference>
<evidence type="ECO:0000313" key="5">
    <source>
        <dbReference type="EMBL" id="KAG0729201.1"/>
    </source>
</evidence>
<comment type="caution">
    <text evidence="5">The sequence shown here is derived from an EMBL/GenBank/DDBJ whole genome shotgun (WGS) entry which is preliminary data.</text>
</comment>
<reference evidence="5" key="1">
    <citation type="submission" date="2020-07" db="EMBL/GenBank/DDBJ databases">
        <title>The High-quality genome of the commercially important snow crab, Chionoecetes opilio.</title>
        <authorList>
            <person name="Jeong J.-H."/>
            <person name="Ryu S."/>
        </authorList>
    </citation>
    <scope>NUCLEOTIDE SEQUENCE</scope>
    <source>
        <strain evidence="5">MADBK_172401_WGS</strain>
        <tissue evidence="5">Digestive gland</tissue>
    </source>
</reference>
<dbReference type="InterPro" id="IPR000477">
    <property type="entry name" value="RT_dom"/>
</dbReference>
<dbReference type="InterPro" id="IPR000608">
    <property type="entry name" value="UBC"/>
</dbReference>
<feature type="compositionally biased region" description="Basic and acidic residues" evidence="3">
    <location>
        <begin position="1109"/>
        <end position="1144"/>
    </location>
</feature>